<gene>
    <name evidence="1" type="ORF">DUNSADRAFT_1927</name>
</gene>
<comment type="caution">
    <text evidence="1">The sequence shown here is derived from an EMBL/GenBank/DDBJ whole genome shotgun (WGS) entry which is preliminary data.</text>
</comment>
<reference evidence="1" key="1">
    <citation type="submission" date="2017-08" db="EMBL/GenBank/DDBJ databases">
        <authorList>
            <person name="Polle J.E."/>
            <person name="Barry K."/>
            <person name="Cushman J."/>
            <person name="Schmutz J."/>
            <person name="Tran D."/>
            <person name="Hathwaick L.T."/>
            <person name="Yim W.C."/>
            <person name="Jenkins J."/>
            <person name="Mckie-Krisberg Z.M."/>
            <person name="Prochnik S."/>
            <person name="Lindquist E."/>
            <person name="Dockter R.B."/>
            <person name="Adam C."/>
            <person name="Molina H."/>
            <person name="Bunkerborg J."/>
            <person name="Jin E."/>
            <person name="Buchheim M."/>
            <person name="Magnuson J."/>
        </authorList>
    </citation>
    <scope>NUCLEOTIDE SEQUENCE</scope>
    <source>
        <strain evidence="1">CCAP 19/18</strain>
    </source>
</reference>
<keyword evidence="2" id="KW-1185">Reference proteome</keyword>
<organism evidence="1 2">
    <name type="scientific">Dunaliella salina</name>
    <name type="common">Green alga</name>
    <name type="synonym">Protococcus salinus</name>
    <dbReference type="NCBI Taxonomy" id="3046"/>
    <lineage>
        <taxon>Eukaryota</taxon>
        <taxon>Viridiplantae</taxon>
        <taxon>Chlorophyta</taxon>
        <taxon>core chlorophytes</taxon>
        <taxon>Chlorophyceae</taxon>
        <taxon>CS clade</taxon>
        <taxon>Chlamydomonadales</taxon>
        <taxon>Dunaliellaceae</taxon>
        <taxon>Dunaliella</taxon>
    </lineage>
</organism>
<name>A0ABQ7FWU6_DUNSA</name>
<evidence type="ECO:0000313" key="1">
    <source>
        <dbReference type="EMBL" id="KAF5826831.1"/>
    </source>
</evidence>
<evidence type="ECO:0008006" key="3">
    <source>
        <dbReference type="Google" id="ProtNLM"/>
    </source>
</evidence>
<protein>
    <recommendedName>
        <fullName evidence="3">Encoded protein</fullName>
    </recommendedName>
</protein>
<dbReference type="Proteomes" id="UP000815325">
    <property type="component" value="Unassembled WGS sequence"/>
</dbReference>
<evidence type="ECO:0000313" key="2">
    <source>
        <dbReference type="Proteomes" id="UP000815325"/>
    </source>
</evidence>
<accession>A0ABQ7FWU6</accession>
<proteinExistence type="predicted"/>
<sequence>MNCFVLSTRKKVQVLLISGGLSTCCCTQGVSLQGDMNLDGSSMSMTGRQGAARINQLRGNDAICRSSSPILSAVLTCSTTKKTNHITAAQHVSAIMLVLMNPKICKLHCYSPCKPQTFSVPLA</sequence>
<dbReference type="EMBL" id="MU070690">
    <property type="protein sequence ID" value="KAF5826831.1"/>
    <property type="molecule type" value="Genomic_DNA"/>
</dbReference>